<evidence type="ECO:0000256" key="6">
    <source>
        <dbReference type="PROSITE-ProRule" id="PRU00175"/>
    </source>
</evidence>
<evidence type="ECO:0000256" key="5">
    <source>
        <dbReference type="ARBA" id="ARBA00022833"/>
    </source>
</evidence>
<gene>
    <name evidence="9" type="ORF">PGLA1383_LOCUS56353</name>
</gene>
<proteinExistence type="predicted"/>
<feature type="non-terminal residue" evidence="9">
    <location>
        <position position="375"/>
    </location>
</feature>
<dbReference type="GO" id="GO:0005634">
    <property type="term" value="C:nucleus"/>
    <property type="evidence" value="ECO:0007669"/>
    <property type="project" value="TreeGrafter"/>
</dbReference>
<keyword evidence="5" id="KW-0862">Zinc</keyword>
<dbReference type="OrthoDB" id="290834at2759"/>
<name>A0A813HW53_POLGL</name>
<keyword evidence="2" id="KW-0479">Metal-binding</keyword>
<evidence type="ECO:0000259" key="8">
    <source>
        <dbReference type="PROSITE" id="PS50089"/>
    </source>
</evidence>
<dbReference type="GO" id="GO:0061630">
    <property type="term" value="F:ubiquitin protein ligase activity"/>
    <property type="evidence" value="ECO:0007669"/>
    <property type="project" value="TreeGrafter"/>
</dbReference>
<evidence type="ECO:0000256" key="7">
    <source>
        <dbReference type="SAM" id="MobiDB-lite"/>
    </source>
</evidence>
<dbReference type="SMART" id="SM00184">
    <property type="entry name" value="RING"/>
    <property type="match status" value="1"/>
</dbReference>
<evidence type="ECO:0000256" key="3">
    <source>
        <dbReference type="ARBA" id="ARBA00022771"/>
    </source>
</evidence>
<feature type="domain" description="RING-type" evidence="8">
    <location>
        <begin position="113"/>
        <end position="170"/>
    </location>
</feature>
<evidence type="ECO:0000256" key="2">
    <source>
        <dbReference type="ARBA" id="ARBA00022723"/>
    </source>
</evidence>
<evidence type="ECO:0000256" key="1">
    <source>
        <dbReference type="ARBA" id="ARBA00004906"/>
    </source>
</evidence>
<dbReference type="InterPro" id="IPR051834">
    <property type="entry name" value="RING_finger_E3_ligase"/>
</dbReference>
<dbReference type="PANTHER" id="PTHR45931:SF3">
    <property type="entry name" value="RING ZINC FINGER-CONTAINING PROTEIN"/>
    <property type="match status" value="1"/>
</dbReference>
<dbReference type="InterPro" id="IPR001841">
    <property type="entry name" value="Znf_RING"/>
</dbReference>
<keyword evidence="10" id="KW-1185">Reference proteome</keyword>
<reference evidence="9" key="1">
    <citation type="submission" date="2021-02" db="EMBL/GenBank/DDBJ databases">
        <authorList>
            <person name="Dougan E. K."/>
            <person name="Rhodes N."/>
            <person name="Thang M."/>
            <person name="Chan C."/>
        </authorList>
    </citation>
    <scope>NUCLEOTIDE SEQUENCE</scope>
</reference>
<keyword evidence="4" id="KW-0833">Ubl conjugation pathway</keyword>
<evidence type="ECO:0000256" key="4">
    <source>
        <dbReference type="ARBA" id="ARBA00022786"/>
    </source>
</evidence>
<dbReference type="InterPro" id="IPR024766">
    <property type="entry name" value="Znf_RING_H2"/>
</dbReference>
<dbReference type="GO" id="GO:0006511">
    <property type="term" value="P:ubiquitin-dependent protein catabolic process"/>
    <property type="evidence" value="ECO:0007669"/>
    <property type="project" value="TreeGrafter"/>
</dbReference>
<sequence>SFTFAHRLPAHSPAPMASAAAVPAAVPVSFSTGAIVECRDAGESCWLPGVVTCVGPLEVQPEGWKTSRVWSEVRLPAKTTGARESEAPEDSGLPAPATVESDEPPTAGSLETCSICFEDLECSSWTPLSEVTRSTAATAAVRLPCPGAHTYHKDCIVKWLRAKRNCPMCREEISREGDGTVPQGSSADHDERFFDADGQFQASAMNLVFLSQAVDVTMQCCLWGCFDGVWQACFVQMGDICGALCTQVGDGLTSLVAGCCGAGATAATQSQKGTSTGSHSGAATGSHAGAAAGSHAGAATGSHAGAAATANGTAAGGAASSHAAVPAAHGCAAAPHMCLCAAGGLCIGGLLALAVGGEDPQARRRRVRTAPPAES</sequence>
<feature type="region of interest" description="Disordered" evidence="7">
    <location>
        <begin position="269"/>
        <end position="289"/>
    </location>
</feature>
<evidence type="ECO:0000313" key="9">
    <source>
        <dbReference type="EMBL" id="CAE8641762.1"/>
    </source>
</evidence>
<comment type="pathway">
    <text evidence="1">Protein modification; protein ubiquitination.</text>
</comment>
<dbReference type="InterPro" id="IPR013083">
    <property type="entry name" value="Znf_RING/FYVE/PHD"/>
</dbReference>
<dbReference type="Gene3D" id="3.30.40.10">
    <property type="entry name" value="Zinc/RING finger domain, C3HC4 (zinc finger)"/>
    <property type="match status" value="1"/>
</dbReference>
<organism evidence="9 10">
    <name type="scientific">Polarella glacialis</name>
    <name type="common">Dinoflagellate</name>
    <dbReference type="NCBI Taxonomy" id="89957"/>
    <lineage>
        <taxon>Eukaryota</taxon>
        <taxon>Sar</taxon>
        <taxon>Alveolata</taxon>
        <taxon>Dinophyceae</taxon>
        <taxon>Suessiales</taxon>
        <taxon>Suessiaceae</taxon>
        <taxon>Polarella</taxon>
    </lineage>
</organism>
<dbReference type="PANTHER" id="PTHR45931">
    <property type="entry name" value="SI:CH211-59O9.10"/>
    <property type="match status" value="1"/>
</dbReference>
<comment type="caution">
    <text evidence="9">The sequence shown here is derived from an EMBL/GenBank/DDBJ whole genome shotgun (WGS) entry which is preliminary data.</text>
</comment>
<dbReference type="Pfam" id="PF12678">
    <property type="entry name" value="zf-rbx1"/>
    <property type="match status" value="1"/>
</dbReference>
<evidence type="ECO:0000313" key="10">
    <source>
        <dbReference type="Proteomes" id="UP000654075"/>
    </source>
</evidence>
<dbReference type="SUPFAM" id="SSF57850">
    <property type="entry name" value="RING/U-box"/>
    <property type="match status" value="1"/>
</dbReference>
<dbReference type="PROSITE" id="PS50089">
    <property type="entry name" value="ZF_RING_2"/>
    <property type="match status" value="1"/>
</dbReference>
<protein>
    <recommendedName>
        <fullName evidence="8">RING-type domain-containing protein</fullName>
    </recommendedName>
</protein>
<dbReference type="AlphaFoldDB" id="A0A813HW53"/>
<feature type="region of interest" description="Disordered" evidence="7">
    <location>
        <begin position="77"/>
        <end position="106"/>
    </location>
</feature>
<keyword evidence="3 6" id="KW-0863">Zinc-finger</keyword>
<dbReference type="EMBL" id="CAJNNV010032988">
    <property type="protein sequence ID" value="CAE8641762.1"/>
    <property type="molecule type" value="Genomic_DNA"/>
</dbReference>
<accession>A0A813HW53</accession>
<dbReference type="Proteomes" id="UP000654075">
    <property type="component" value="Unassembled WGS sequence"/>
</dbReference>
<dbReference type="GO" id="GO:0008270">
    <property type="term" value="F:zinc ion binding"/>
    <property type="evidence" value="ECO:0007669"/>
    <property type="project" value="UniProtKB-KW"/>
</dbReference>